<dbReference type="InterPro" id="IPR051199">
    <property type="entry name" value="LPS_LOS_Heptosyltrfase"/>
</dbReference>
<dbReference type="CDD" id="cd03789">
    <property type="entry name" value="GT9_LPS_heptosyltransferase"/>
    <property type="match status" value="1"/>
</dbReference>
<dbReference type="GO" id="GO:0009244">
    <property type="term" value="P:lipopolysaccharide core region biosynthetic process"/>
    <property type="evidence" value="ECO:0007669"/>
    <property type="project" value="TreeGrafter"/>
</dbReference>
<keyword evidence="1" id="KW-0328">Glycosyltransferase</keyword>
<keyword evidence="2" id="KW-0808">Transferase</keyword>
<proteinExistence type="predicted"/>
<dbReference type="RefSeq" id="WP_011291341.1">
    <property type="nucleotide sequence ID" value="NZ_AOSG01000022.1"/>
</dbReference>
<protein>
    <submittedName>
        <fullName evidence="3">Glycosyltransferase</fullName>
    </submittedName>
</protein>
<evidence type="ECO:0000256" key="2">
    <source>
        <dbReference type="ARBA" id="ARBA00022679"/>
    </source>
</evidence>
<reference evidence="3 4" key="1">
    <citation type="journal article" date="2013" name="Genome Announc.">
        <title>Draft Genome Sequence of the Lignocellulose Decomposer Thermobifida fusca Strain TM51.</title>
        <authorList>
            <person name="Toth A."/>
            <person name="Barna T."/>
            <person name="Nagy I."/>
            <person name="Horvath B."/>
            <person name="Nagy I."/>
            <person name="Tancsics A."/>
            <person name="Kriszt B."/>
            <person name="Baka E."/>
            <person name="Fekete C."/>
            <person name="Kukolya J."/>
        </authorList>
    </citation>
    <scope>NUCLEOTIDE SEQUENCE [LARGE SCALE GENOMIC DNA]</scope>
    <source>
        <strain evidence="3 4">TM51</strain>
    </source>
</reference>
<sequence>MKEQYGFVPAFPLPPLAPGERERPILLVLRARGLGDFVTAVPALRALSRTFSQHRPILAGPESTAELLALAGLPWETVTVTGPVTPPWSGLSPPDIAVNLHGRGPQSTRALAALHPRLLWAHYDPDDAIVPGPAWTVDLHEVDRWCRLLAYYGITADPEDLRWPVPPEEKDTSSTVVIHPGAAFAARRWPELRFAEIARHLRDQGMRVVVTGSPAEQRLAERIARVAGLSPQDDLAGRTGLSQLASLIAHARLVVSGDTGVAHLATAYGTPSVTLFGPSSPATWGPRIDRERHRCLWSGTTGDPRATRVDPGLAAITTDEVLEACTDLLASLPR</sequence>
<organism evidence="3 4">
    <name type="scientific">Thermobifida fusca TM51</name>
    <dbReference type="NCBI Taxonomy" id="1169414"/>
    <lineage>
        <taxon>Bacteria</taxon>
        <taxon>Bacillati</taxon>
        <taxon>Actinomycetota</taxon>
        <taxon>Actinomycetes</taxon>
        <taxon>Streptosporangiales</taxon>
        <taxon>Nocardiopsidaceae</taxon>
        <taxon>Thermobifida</taxon>
    </lineage>
</organism>
<dbReference type="SUPFAM" id="SSF53756">
    <property type="entry name" value="UDP-Glycosyltransferase/glycogen phosphorylase"/>
    <property type="match status" value="1"/>
</dbReference>
<dbReference type="GO" id="GO:0008713">
    <property type="term" value="F:ADP-heptose-lipopolysaccharide heptosyltransferase activity"/>
    <property type="evidence" value="ECO:0007669"/>
    <property type="project" value="TreeGrafter"/>
</dbReference>
<dbReference type="AlphaFoldDB" id="A0A9P2WRP5"/>
<dbReference type="Pfam" id="PF01075">
    <property type="entry name" value="Glyco_transf_9"/>
    <property type="match status" value="1"/>
</dbReference>
<dbReference type="Proteomes" id="UP000014184">
    <property type="component" value="Unassembled WGS sequence"/>
</dbReference>
<dbReference type="PANTHER" id="PTHR30160">
    <property type="entry name" value="TETRAACYLDISACCHARIDE 4'-KINASE-RELATED"/>
    <property type="match status" value="1"/>
</dbReference>
<name>A0A9P2WRP5_THEFU</name>
<dbReference type="EMBL" id="AOSG01000022">
    <property type="protein sequence ID" value="EOR72046.1"/>
    <property type="molecule type" value="Genomic_DNA"/>
</dbReference>
<accession>A0A9P2WRP5</accession>
<gene>
    <name evidence="3" type="ORF">TM51_04853</name>
</gene>
<keyword evidence="4" id="KW-1185">Reference proteome</keyword>
<dbReference type="Gene3D" id="3.40.50.2000">
    <property type="entry name" value="Glycogen Phosphorylase B"/>
    <property type="match status" value="2"/>
</dbReference>
<dbReference type="GO" id="GO:0005829">
    <property type="term" value="C:cytosol"/>
    <property type="evidence" value="ECO:0007669"/>
    <property type="project" value="TreeGrafter"/>
</dbReference>
<dbReference type="PANTHER" id="PTHR30160:SF1">
    <property type="entry name" value="LIPOPOLYSACCHARIDE 1,2-N-ACETYLGLUCOSAMINETRANSFERASE-RELATED"/>
    <property type="match status" value="1"/>
</dbReference>
<evidence type="ECO:0000313" key="3">
    <source>
        <dbReference type="EMBL" id="EOR72046.1"/>
    </source>
</evidence>
<evidence type="ECO:0000256" key="1">
    <source>
        <dbReference type="ARBA" id="ARBA00022676"/>
    </source>
</evidence>
<evidence type="ECO:0000313" key="4">
    <source>
        <dbReference type="Proteomes" id="UP000014184"/>
    </source>
</evidence>
<comment type="caution">
    <text evidence="3">The sequence shown here is derived from an EMBL/GenBank/DDBJ whole genome shotgun (WGS) entry which is preliminary data.</text>
</comment>
<dbReference type="InterPro" id="IPR002201">
    <property type="entry name" value="Glyco_trans_9"/>
</dbReference>